<dbReference type="STRING" id="1547922.ISF6_4266"/>
<evidence type="ECO:0000259" key="1">
    <source>
        <dbReference type="PROSITE" id="PS50883"/>
    </source>
</evidence>
<reference evidence="2 3" key="2">
    <citation type="journal article" date="2016" name="Science">
        <title>A bacterium that degrades and assimilates poly(ethylene terephthalate).</title>
        <authorList>
            <person name="Yoshida S."/>
            <person name="Hiraga K."/>
            <person name="Takehana T."/>
            <person name="Taniguchi I."/>
            <person name="Yamaji H."/>
            <person name="Maeda Y."/>
            <person name="Toyohara K."/>
            <person name="Miyamoto K."/>
            <person name="Kimura Y."/>
            <person name="Oda K."/>
        </authorList>
    </citation>
    <scope>NUCLEOTIDE SEQUENCE [LARGE SCALE GENOMIC DNA]</scope>
    <source>
        <strain evidence="3">NBRC 110686 / TISTR 2288 / 201-F6</strain>
    </source>
</reference>
<keyword evidence="3" id="KW-1185">Reference proteome</keyword>
<name>A0A0K8P641_PISS1</name>
<feature type="domain" description="EAL" evidence="1">
    <location>
        <begin position="172"/>
        <end position="425"/>
    </location>
</feature>
<dbReference type="InterPro" id="IPR001633">
    <property type="entry name" value="EAL_dom"/>
</dbReference>
<dbReference type="InterPro" id="IPR050706">
    <property type="entry name" value="Cyclic-di-GMP_PDE-like"/>
</dbReference>
<dbReference type="OrthoDB" id="9813903at2"/>
<sequence>MNIEEAADSAFADLLGPDVVAPGTGAAASAPCAWIAISDAPMVRDVAHELMRRGWRIGLATTHLDAVFQALGEVARGQRHPQLLVGGLRSVDGDAFRLIRGLAELPHPPALLLITRQQRAVLRAAESLARVLRLPAAEGCELPCETPRIADRAEAVVARARERQRPRAAPHPPLAGPRLRGLVEAGRIVPYLQPKARLGTREITGFEALMRAVDDDGTLVTPDRLIEPLAQLGLLAPATLQMAGHTLAFVADCLGEGVAVSASLNVSLSLMADTAFCTRLLQLVQDSGVDPSWITLEITETEAMSDLATVIEQTGRIRMYGFGLSIDDFGTAYSSFFQLSQIPFSELKLERSFVHGVEHDPVRRAIVRACAELGRALGLHVVAEGVETPAELEIVRALGCSEIQGYLLARPMPAAQARQWLRERMDASGTPMLAAA</sequence>
<dbReference type="Pfam" id="PF00563">
    <property type="entry name" value="EAL"/>
    <property type="match status" value="1"/>
</dbReference>
<dbReference type="SUPFAM" id="SSF141868">
    <property type="entry name" value="EAL domain-like"/>
    <property type="match status" value="1"/>
</dbReference>
<proteinExistence type="predicted"/>
<dbReference type="PANTHER" id="PTHR33121:SF70">
    <property type="entry name" value="SIGNALING PROTEIN YKOW"/>
    <property type="match status" value="1"/>
</dbReference>
<dbReference type="AlphaFoldDB" id="A0A0K8P641"/>
<protein>
    <submittedName>
        <fullName evidence="2">Diguanylate cyclase/phosphodiesterase with PAS/PAC sensor(S)</fullName>
    </submittedName>
</protein>
<gene>
    <name evidence="2" type="ORF">ISF6_4266</name>
</gene>
<organism evidence="2 3">
    <name type="scientific">Piscinibacter sakaiensis</name>
    <name type="common">Ideonella sakaiensis</name>
    <dbReference type="NCBI Taxonomy" id="1547922"/>
    <lineage>
        <taxon>Bacteria</taxon>
        <taxon>Pseudomonadati</taxon>
        <taxon>Pseudomonadota</taxon>
        <taxon>Betaproteobacteria</taxon>
        <taxon>Burkholderiales</taxon>
        <taxon>Sphaerotilaceae</taxon>
        <taxon>Piscinibacter</taxon>
    </lineage>
</organism>
<dbReference type="RefSeq" id="WP_054021956.1">
    <property type="nucleotide sequence ID" value="NZ_BBYR01000065.1"/>
</dbReference>
<comment type="caution">
    <text evidence="2">The sequence shown here is derived from an EMBL/GenBank/DDBJ whole genome shotgun (WGS) entry which is preliminary data.</text>
</comment>
<dbReference type="GO" id="GO:0071111">
    <property type="term" value="F:cyclic-guanylate-specific phosphodiesterase activity"/>
    <property type="evidence" value="ECO:0007669"/>
    <property type="project" value="InterPro"/>
</dbReference>
<dbReference type="SMART" id="SM00052">
    <property type="entry name" value="EAL"/>
    <property type="match status" value="1"/>
</dbReference>
<dbReference type="CDD" id="cd01948">
    <property type="entry name" value="EAL"/>
    <property type="match status" value="1"/>
</dbReference>
<reference evidence="3" key="1">
    <citation type="submission" date="2015-07" db="EMBL/GenBank/DDBJ databases">
        <title>Discovery of a poly(ethylene terephthalate assimilation.</title>
        <authorList>
            <person name="Yoshida S."/>
            <person name="Hiraga K."/>
            <person name="Takehana T."/>
            <person name="Taniguchi I."/>
            <person name="Yamaji H."/>
            <person name="Maeda Y."/>
            <person name="Toyohara K."/>
            <person name="Miyamoto K."/>
            <person name="Kimura Y."/>
            <person name="Oda K."/>
        </authorList>
    </citation>
    <scope>NUCLEOTIDE SEQUENCE [LARGE SCALE GENOMIC DNA]</scope>
    <source>
        <strain evidence="3">NBRC 110686 / TISTR 2288 / 201-F6</strain>
    </source>
</reference>
<dbReference type="EMBL" id="BBYR01000065">
    <property type="protein sequence ID" value="GAP38072.1"/>
    <property type="molecule type" value="Genomic_DNA"/>
</dbReference>
<evidence type="ECO:0000313" key="3">
    <source>
        <dbReference type="Proteomes" id="UP000037660"/>
    </source>
</evidence>
<accession>A0A0K8P641</accession>
<dbReference type="InterPro" id="IPR035919">
    <property type="entry name" value="EAL_sf"/>
</dbReference>
<evidence type="ECO:0000313" key="2">
    <source>
        <dbReference type="EMBL" id="GAP38072.1"/>
    </source>
</evidence>
<dbReference type="PROSITE" id="PS50883">
    <property type="entry name" value="EAL"/>
    <property type="match status" value="1"/>
</dbReference>
<dbReference type="PANTHER" id="PTHR33121">
    <property type="entry name" value="CYCLIC DI-GMP PHOSPHODIESTERASE PDEF"/>
    <property type="match status" value="1"/>
</dbReference>
<dbReference type="Gene3D" id="3.20.20.450">
    <property type="entry name" value="EAL domain"/>
    <property type="match status" value="1"/>
</dbReference>
<dbReference type="Proteomes" id="UP000037660">
    <property type="component" value="Unassembled WGS sequence"/>
</dbReference>